<proteinExistence type="predicted"/>
<sequence length="27" mass="3036">MAKKCEVAFPSVILEQRILITTCSLIK</sequence>
<name>A0A2P2NEY0_RHIMU</name>
<accession>A0A2P2NEY0</accession>
<dbReference type="AlphaFoldDB" id="A0A2P2NEY0"/>
<reference evidence="1" key="1">
    <citation type="submission" date="2018-02" db="EMBL/GenBank/DDBJ databases">
        <title>Rhizophora mucronata_Transcriptome.</title>
        <authorList>
            <person name="Meera S.P."/>
            <person name="Sreeshan A."/>
            <person name="Augustine A."/>
        </authorList>
    </citation>
    <scope>NUCLEOTIDE SEQUENCE</scope>
    <source>
        <tissue evidence="1">Leaf</tissue>
    </source>
</reference>
<organism evidence="1">
    <name type="scientific">Rhizophora mucronata</name>
    <name type="common">Asiatic mangrove</name>
    <dbReference type="NCBI Taxonomy" id="61149"/>
    <lineage>
        <taxon>Eukaryota</taxon>
        <taxon>Viridiplantae</taxon>
        <taxon>Streptophyta</taxon>
        <taxon>Embryophyta</taxon>
        <taxon>Tracheophyta</taxon>
        <taxon>Spermatophyta</taxon>
        <taxon>Magnoliopsida</taxon>
        <taxon>eudicotyledons</taxon>
        <taxon>Gunneridae</taxon>
        <taxon>Pentapetalae</taxon>
        <taxon>rosids</taxon>
        <taxon>fabids</taxon>
        <taxon>Malpighiales</taxon>
        <taxon>Rhizophoraceae</taxon>
        <taxon>Rhizophora</taxon>
    </lineage>
</organism>
<dbReference type="EMBL" id="GGEC01060519">
    <property type="protein sequence ID" value="MBX41003.1"/>
    <property type="molecule type" value="Transcribed_RNA"/>
</dbReference>
<protein>
    <submittedName>
        <fullName evidence="1">Uncharacterized protein</fullName>
    </submittedName>
</protein>
<evidence type="ECO:0000313" key="1">
    <source>
        <dbReference type="EMBL" id="MBX41003.1"/>
    </source>
</evidence>